<dbReference type="EMBL" id="CAJVPV010002738">
    <property type="protein sequence ID" value="CAG8534605.1"/>
    <property type="molecule type" value="Genomic_DNA"/>
</dbReference>
<name>A0A9N9AJ62_9GLOM</name>
<dbReference type="Proteomes" id="UP000789342">
    <property type="component" value="Unassembled WGS sequence"/>
</dbReference>
<evidence type="ECO:0000313" key="1">
    <source>
        <dbReference type="EMBL" id="CAG8534605.1"/>
    </source>
</evidence>
<evidence type="ECO:0000313" key="2">
    <source>
        <dbReference type="Proteomes" id="UP000789342"/>
    </source>
</evidence>
<accession>A0A9N9AJ62</accession>
<keyword evidence="2" id="KW-1185">Reference proteome</keyword>
<reference evidence="1" key="1">
    <citation type="submission" date="2021-06" db="EMBL/GenBank/DDBJ databases">
        <authorList>
            <person name="Kallberg Y."/>
            <person name="Tangrot J."/>
            <person name="Rosling A."/>
        </authorList>
    </citation>
    <scope>NUCLEOTIDE SEQUENCE</scope>
    <source>
        <strain evidence="1">CL551</strain>
    </source>
</reference>
<proteinExistence type="predicted"/>
<organism evidence="1 2">
    <name type="scientific">Acaulospora morrowiae</name>
    <dbReference type="NCBI Taxonomy" id="94023"/>
    <lineage>
        <taxon>Eukaryota</taxon>
        <taxon>Fungi</taxon>
        <taxon>Fungi incertae sedis</taxon>
        <taxon>Mucoromycota</taxon>
        <taxon>Glomeromycotina</taxon>
        <taxon>Glomeromycetes</taxon>
        <taxon>Diversisporales</taxon>
        <taxon>Acaulosporaceae</taxon>
        <taxon>Acaulospora</taxon>
    </lineage>
</organism>
<comment type="caution">
    <text evidence="1">The sequence shown here is derived from an EMBL/GenBank/DDBJ whole genome shotgun (WGS) entry which is preliminary data.</text>
</comment>
<gene>
    <name evidence="1" type="ORF">AMORRO_LOCUS4835</name>
</gene>
<dbReference type="AlphaFoldDB" id="A0A9N9AJ62"/>
<sequence length="41" mass="4926">MQRNLTPKQNNYKLLQFKITQQNRSITEFSAQRKLERTGSK</sequence>
<protein>
    <submittedName>
        <fullName evidence="1">11613_t:CDS:1</fullName>
    </submittedName>
</protein>